<dbReference type="PROSITE" id="PS01031">
    <property type="entry name" value="SHSP"/>
    <property type="match status" value="1"/>
</dbReference>
<comment type="caution">
    <text evidence="4">The sequence shown here is derived from an EMBL/GenBank/DDBJ whole genome shotgun (WGS) entry which is preliminary data.</text>
</comment>
<name>A0A0V8J983_9BACL</name>
<evidence type="ECO:0000256" key="1">
    <source>
        <dbReference type="PROSITE-ProRule" id="PRU00285"/>
    </source>
</evidence>
<dbReference type="RefSeq" id="WP_061972328.1">
    <property type="nucleotide sequence ID" value="NZ_CP126109.1"/>
</dbReference>
<reference evidence="4 5" key="1">
    <citation type="journal article" date="2014" name="Antonie Van Leeuwenhoek">
        <title>Fictibacillus enclensis sp. nov., isolated from marine sediment.</title>
        <authorList>
            <person name="Dastager S.G."/>
            <person name="Mawlankar R."/>
            <person name="Srinivasan K."/>
            <person name="Tang S.K."/>
            <person name="Lee J.C."/>
            <person name="Ramana V.V."/>
            <person name="Shouche Y.S."/>
        </authorList>
    </citation>
    <scope>NUCLEOTIDE SEQUENCE [LARGE SCALE GENOMIC DNA]</scope>
    <source>
        <strain evidence="4 5">NIO-1003</strain>
    </source>
</reference>
<comment type="similarity">
    <text evidence="1 2">Belongs to the small heat shock protein (HSP20) family.</text>
</comment>
<organism evidence="4 5">
    <name type="scientific">Fictibacillus enclensis</name>
    <dbReference type="NCBI Taxonomy" id="1017270"/>
    <lineage>
        <taxon>Bacteria</taxon>
        <taxon>Bacillati</taxon>
        <taxon>Bacillota</taxon>
        <taxon>Bacilli</taxon>
        <taxon>Bacillales</taxon>
        <taxon>Fictibacillaceae</taxon>
        <taxon>Fictibacillus</taxon>
    </lineage>
</organism>
<evidence type="ECO:0000256" key="2">
    <source>
        <dbReference type="RuleBase" id="RU003616"/>
    </source>
</evidence>
<dbReference type="SUPFAM" id="SSF49764">
    <property type="entry name" value="HSP20-like chaperones"/>
    <property type="match status" value="1"/>
</dbReference>
<dbReference type="Proteomes" id="UP000054099">
    <property type="component" value="Unassembled WGS sequence"/>
</dbReference>
<proteinExistence type="inferred from homology"/>
<evidence type="ECO:0000259" key="3">
    <source>
        <dbReference type="PROSITE" id="PS01031"/>
    </source>
</evidence>
<dbReference type="InterPro" id="IPR008978">
    <property type="entry name" value="HSP20-like_chaperone"/>
</dbReference>
<sequence length="149" mass="16996">MGKKVNFDWASIQEKVDGVLGHDFWQDLNRVVPKRTACSDFYETETEGHIIVELPGLHSQEDLQIELEANQLILQGNIPYLYPVEKEALKMNERLSGPFKKVISIPFAYLPDDIKAEYKHGLLLITLTKIKKTKPITISFTEEAKPDPS</sequence>
<dbReference type="Pfam" id="PF00011">
    <property type="entry name" value="HSP20"/>
    <property type="match status" value="1"/>
</dbReference>
<feature type="domain" description="SHSP" evidence="3">
    <location>
        <begin position="29"/>
        <end position="144"/>
    </location>
</feature>
<protein>
    <submittedName>
        <fullName evidence="4">Heat-shock protein</fullName>
    </submittedName>
</protein>
<dbReference type="AlphaFoldDB" id="A0A0V8J983"/>
<dbReference type="Gene3D" id="2.60.40.790">
    <property type="match status" value="1"/>
</dbReference>
<keyword evidence="5" id="KW-1185">Reference proteome</keyword>
<evidence type="ECO:0000313" key="5">
    <source>
        <dbReference type="Proteomes" id="UP000054099"/>
    </source>
</evidence>
<accession>A0A0V8J983</accession>
<gene>
    <name evidence="4" type="ORF">AS030_13085</name>
</gene>
<evidence type="ECO:0000313" key="4">
    <source>
        <dbReference type="EMBL" id="KSU83489.1"/>
    </source>
</evidence>
<dbReference type="EMBL" id="LNQN01000002">
    <property type="protein sequence ID" value="KSU83489.1"/>
    <property type="molecule type" value="Genomic_DNA"/>
</dbReference>
<dbReference type="CDD" id="cd06464">
    <property type="entry name" value="ACD_sHsps-like"/>
    <property type="match status" value="1"/>
</dbReference>
<dbReference type="InterPro" id="IPR002068">
    <property type="entry name" value="A-crystallin/Hsp20_dom"/>
</dbReference>